<dbReference type="Proteomes" id="UP000076761">
    <property type="component" value="Unassembled WGS sequence"/>
</dbReference>
<keyword evidence="4" id="KW-1185">Reference proteome</keyword>
<feature type="domain" description="Mixed lineage kinase" evidence="2">
    <location>
        <begin position="85"/>
        <end position="200"/>
    </location>
</feature>
<feature type="compositionally biased region" description="Polar residues" evidence="1">
    <location>
        <begin position="1"/>
        <end position="10"/>
    </location>
</feature>
<evidence type="ECO:0000259" key="2">
    <source>
        <dbReference type="Pfam" id="PF22215"/>
    </source>
</evidence>
<dbReference type="InterPro" id="IPR054000">
    <property type="entry name" value="MLKL_N"/>
</dbReference>
<organism evidence="3 4">
    <name type="scientific">Neolentinus lepideus HHB14362 ss-1</name>
    <dbReference type="NCBI Taxonomy" id="1314782"/>
    <lineage>
        <taxon>Eukaryota</taxon>
        <taxon>Fungi</taxon>
        <taxon>Dikarya</taxon>
        <taxon>Basidiomycota</taxon>
        <taxon>Agaricomycotina</taxon>
        <taxon>Agaricomycetes</taxon>
        <taxon>Gloeophyllales</taxon>
        <taxon>Gloeophyllaceae</taxon>
        <taxon>Neolentinus</taxon>
    </lineage>
</organism>
<dbReference type="CDD" id="cd21037">
    <property type="entry name" value="MLKL_NTD"/>
    <property type="match status" value="1"/>
</dbReference>
<dbReference type="OrthoDB" id="61437at2759"/>
<evidence type="ECO:0000256" key="1">
    <source>
        <dbReference type="SAM" id="MobiDB-lite"/>
    </source>
</evidence>
<dbReference type="Pfam" id="PF22215">
    <property type="entry name" value="MLKL_N"/>
    <property type="match status" value="1"/>
</dbReference>
<dbReference type="InterPro" id="IPR059179">
    <property type="entry name" value="MLKL-like_MCAfunc"/>
</dbReference>
<reference evidence="3 4" key="1">
    <citation type="journal article" date="2016" name="Mol. Biol. Evol.">
        <title>Comparative Genomics of Early-Diverging Mushroom-Forming Fungi Provides Insights into the Origins of Lignocellulose Decay Capabilities.</title>
        <authorList>
            <person name="Nagy L.G."/>
            <person name="Riley R."/>
            <person name="Tritt A."/>
            <person name="Adam C."/>
            <person name="Daum C."/>
            <person name="Floudas D."/>
            <person name="Sun H."/>
            <person name="Yadav J.S."/>
            <person name="Pangilinan J."/>
            <person name="Larsson K.H."/>
            <person name="Matsuura K."/>
            <person name="Barry K."/>
            <person name="Labutti K."/>
            <person name="Kuo R."/>
            <person name="Ohm R.A."/>
            <person name="Bhattacharya S.S."/>
            <person name="Shirouzu T."/>
            <person name="Yoshinaga Y."/>
            <person name="Martin F.M."/>
            <person name="Grigoriev I.V."/>
            <person name="Hibbett D.S."/>
        </authorList>
    </citation>
    <scope>NUCLEOTIDE SEQUENCE [LARGE SCALE GENOMIC DNA]</scope>
    <source>
        <strain evidence="3 4">HHB14362 ss-1</strain>
    </source>
</reference>
<protein>
    <recommendedName>
        <fullName evidence="2">Mixed lineage kinase domain-containing protein</fullName>
    </recommendedName>
</protein>
<feature type="region of interest" description="Disordered" evidence="1">
    <location>
        <begin position="1"/>
        <end position="21"/>
    </location>
</feature>
<proteinExistence type="predicted"/>
<dbReference type="InParanoid" id="A0A165V2L2"/>
<feature type="compositionally biased region" description="Basic and acidic residues" evidence="1">
    <location>
        <begin position="11"/>
        <end position="20"/>
    </location>
</feature>
<dbReference type="Gene3D" id="1.20.930.20">
    <property type="entry name" value="Adaptor protein Cbl, N-terminal domain"/>
    <property type="match status" value="1"/>
</dbReference>
<sequence length="904" mass="101026">MSRQATVSTPSREDLPRHDIQPPVTRVGTVAAHAAGVVTQLDQAWNTASVQNAIQVLEQLSDLGKALPFVAPAFVMLSLIIKVEQKARDADAKCSDLLDRITFLVHNLEVLRRVKVTESTKRVVEKMNDAIKDAAALIQAYRKQSVLARRLHIGNRDKFVACAQTVNACSSDLMMTLQIQQTSQLDVLTKEVPVDSEDEAAQSFVSQNGGVERIRTDPTLIAQFAKELHLKVDGDAIQQINSNLSDLMQENQIRLEHMLKVNVGTAVVHGLKDLVAQMSKAEQEQQFTCLQCDKPFRNSTNGPKSCNFHRAPYDSWVRQNPCCGSKNPCQWSSHRATHHCEYPYASFFDYTSKILNFVDTVEKWSEVEDHSLLQKNSSQKASVGRLLRLVSKAAIIQERTILIRVGQVWHTEKYFFDTFTADDLRQVNDIVRMTGNTVIFRTSPEDSEYSMAEWVLSEAGDITGVRLTAKVATSPSPFVTVCPVDITQCTKAGDVRVESEGGLHAHKPQTPYVLPKTVRVGHELHDKPVRPTRTDFKTRSAPSLPVKLKVTSDPPLQANPQFASFEHDNFKGSITIFNNSPGTSSNPITIVSVSAFYRLVGDEEYKPVKRLQVTGQATLPMTIDPKRSSVLDLEVAVPRSEEDAKLKVQWFNRAFVARNRPVRVKFVFRDIDDDECSLVVEHVFDPLFPLETQKEQDLAYFYFDDMEHWTRRGIRVTDPDKHEKRVVSIGSTDVDVLRLKKIVYQAMSTGETEIDMRIGKDDDGTWEWRAWALVDVSCCRVYAFKILLKQGHRVKTPSAACLGYVLCPDYGDVREPARPIRYATETVSMPPLLAPIAESFQTDDTFDDLIPAVPKPATDAAVTPSVGQAVISEELSARLTSIDANLSRIATALELLVGHLSKAS</sequence>
<name>A0A165V2L2_9AGAM</name>
<dbReference type="EMBL" id="KV425555">
    <property type="protein sequence ID" value="KZT29057.1"/>
    <property type="molecule type" value="Genomic_DNA"/>
</dbReference>
<gene>
    <name evidence="3" type="ORF">NEOLEDRAFT_1167096</name>
</gene>
<evidence type="ECO:0000313" key="3">
    <source>
        <dbReference type="EMBL" id="KZT29057.1"/>
    </source>
</evidence>
<dbReference type="GO" id="GO:0007166">
    <property type="term" value="P:cell surface receptor signaling pathway"/>
    <property type="evidence" value="ECO:0007669"/>
    <property type="project" value="InterPro"/>
</dbReference>
<dbReference type="AlphaFoldDB" id="A0A165V2L2"/>
<accession>A0A165V2L2</accession>
<dbReference type="STRING" id="1314782.A0A165V2L2"/>
<evidence type="ECO:0000313" key="4">
    <source>
        <dbReference type="Proteomes" id="UP000076761"/>
    </source>
</evidence>
<dbReference type="InterPro" id="IPR036537">
    <property type="entry name" value="Adaptor_Cbl_N_dom_sf"/>
</dbReference>